<dbReference type="AlphaFoldDB" id="A0A5C4L7V0"/>
<dbReference type="Proteomes" id="UP000305267">
    <property type="component" value="Unassembled WGS sequence"/>
</dbReference>
<organism evidence="2 3">
    <name type="scientific">Methylobacterium terricola</name>
    <dbReference type="NCBI Taxonomy" id="2583531"/>
    <lineage>
        <taxon>Bacteria</taxon>
        <taxon>Pseudomonadati</taxon>
        <taxon>Pseudomonadota</taxon>
        <taxon>Alphaproteobacteria</taxon>
        <taxon>Hyphomicrobiales</taxon>
        <taxon>Methylobacteriaceae</taxon>
        <taxon>Methylobacterium</taxon>
    </lineage>
</organism>
<evidence type="ECO:0000313" key="3">
    <source>
        <dbReference type="Proteomes" id="UP000305267"/>
    </source>
</evidence>
<feature type="coiled-coil region" evidence="1">
    <location>
        <begin position="10"/>
        <end position="44"/>
    </location>
</feature>
<name>A0A5C4L7V0_9HYPH</name>
<keyword evidence="3" id="KW-1185">Reference proteome</keyword>
<protein>
    <submittedName>
        <fullName evidence="2">Uncharacterized protein</fullName>
    </submittedName>
</protein>
<keyword evidence="1" id="KW-0175">Coiled coil</keyword>
<evidence type="ECO:0000313" key="2">
    <source>
        <dbReference type="EMBL" id="TNC07103.1"/>
    </source>
</evidence>
<comment type="caution">
    <text evidence="2">The sequence shown here is derived from an EMBL/GenBank/DDBJ whole genome shotgun (WGS) entry which is preliminary data.</text>
</comment>
<proteinExistence type="predicted"/>
<dbReference type="EMBL" id="VDDA01000042">
    <property type="protein sequence ID" value="TNC07103.1"/>
    <property type="molecule type" value="Genomic_DNA"/>
</dbReference>
<dbReference type="RefSeq" id="WP_139040359.1">
    <property type="nucleotide sequence ID" value="NZ_VDDA01000042.1"/>
</dbReference>
<dbReference type="OrthoDB" id="7860680at2"/>
<reference evidence="2 3" key="1">
    <citation type="submission" date="2019-06" db="EMBL/GenBank/DDBJ databases">
        <title>Genome of Methylobacterium sp. 17Sr1-39.</title>
        <authorList>
            <person name="Seo T."/>
        </authorList>
    </citation>
    <scope>NUCLEOTIDE SEQUENCE [LARGE SCALE GENOMIC DNA]</scope>
    <source>
        <strain evidence="2 3">17Sr1-39</strain>
    </source>
</reference>
<gene>
    <name evidence="2" type="ORF">FF100_33570</name>
</gene>
<accession>A0A5C4L7V0</accession>
<evidence type="ECO:0000256" key="1">
    <source>
        <dbReference type="SAM" id="Coils"/>
    </source>
</evidence>
<sequence length="161" mass="17696">MASRKNEEMKQRLLQERDMLLRKKEAIENQIAGIERAIALISEDGDVEAPPSQGRRVATKGIVLDLLSDVGTTGLNAQSAVDMAANRGIDLDKASVSSLLSRLKKDEVVVYDGDRYRLKKFADLSFRAGPQHAAHPRMTPLFDVPSAEDDNNSFGKAAIFN</sequence>